<keyword evidence="2" id="KW-1185">Reference proteome</keyword>
<dbReference type="RefSeq" id="WP_167196006.1">
    <property type="nucleotide sequence ID" value="NZ_JAAORB010000013.1"/>
</dbReference>
<dbReference type="AlphaFoldDB" id="A0A967EG61"/>
<sequence length="232" mass="26112">MLARRWKGGYNKAPVVINSRGYVYASAPHIYDFKLGVAPPGIIEFPGVGPDHRWDTTDGLVMNASSNDVNNAAAYPIRLDAAFSGDWLFQVSTRIDMDPSGSNYCSDAGIALFDSPPSGRWEWQWSQHPGRIAAQNNCKNPTLYGQTDREADYDQALTLDGVWVTMHLFHFHSSRACRYDVTEGFEDWERTSPLLKSHTLRDESFGEDYYCGLASDDDDDDMFFSAFRISPL</sequence>
<dbReference type="Proteomes" id="UP000639775">
    <property type="component" value="Unassembled WGS sequence"/>
</dbReference>
<protein>
    <submittedName>
        <fullName evidence="1">Uncharacterized protein</fullName>
    </submittedName>
</protein>
<name>A0A967EG61_9RHOB</name>
<accession>A0A967EG61</accession>
<proteinExistence type="predicted"/>
<reference evidence="1" key="1">
    <citation type="submission" date="2020-03" db="EMBL/GenBank/DDBJ databases">
        <title>Roseovarius gahaiensis sp. nov., isolated from Gahai Saline Lake, China.</title>
        <authorList>
            <person name="Sun X."/>
        </authorList>
    </citation>
    <scope>NUCLEOTIDE SEQUENCE</scope>
    <source>
        <strain evidence="1">GH877</strain>
    </source>
</reference>
<organism evidence="1 2">
    <name type="scientific">Roseovarius gahaiensis</name>
    <dbReference type="NCBI Taxonomy" id="2716691"/>
    <lineage>
        <taxon>Bacteria</taxon>
        <taxon>Pseudomonadati</taxon>
        <taxon>Pseudomonadota</taxon>
        <taxon>Alphaproteobacteria</taxon>
        <taxon>Rhodobacterales</taxon>
        <taxon>Roseobacteraceae</taxon>
        <taxon>Roseovarius</taxon>
    </lineage>
</organism>
<gene>
    <name evidence="1" type="ORF">HAT86_08825</name>
</gene>
<evidence type="ECO:0000313" key="2">
    <source>
        <dbReference type="Proteomes" id="UP000639775"/>
    </source>
</evidence>
<dbReference type="EMBL" id="JAAORB010000013">
    <property type="protein sequence ID" value="NHQ74566.1"/>
    <property type="molecule type" value="Genomic_DNA"/>
</dbReference>
<evidence type="ECO:0000313" key="1">
    <source>
        <dbReference type="EMBL" id="NHQ74566.1"/>
    </source>
</evidence>
<comment type="caution">
    <text evidence="1">The sequence shown here is derived from an EMBL/GenBank/DDBJ whole genome shotgun (WGS) entry which is preliminary data.</text>
</comment>